<evidence type="ECO:0000313" key="3">
    <source>
        <dbReference type="Proteomes" id="UP000254069"/>
    </source>
</evidence>
<dbReference type="GO" id="GO:0051607">
    <property type="term" value="P:defense response to virus"/>
    <property type="evidence" value="ECO:0007669"/>
    <property type="project" value="UniProtKB-KW"/>
</dbReference>
<dbReference type="NCBIfam" id="TIGR01868">
    <property type="entry name" value="casD_Cas5e"/>
    <property type="match status" value="1"/>
</dbReference>
<dbReference type="CDD" id="cd09645">
    <property type="entry name" value="Cas5_I-E"/>
    <property type="match status" value="1"/>
</dbReference>
<evidence type="ECO:0000313" key="2">
    <source>
        <dbReference type="EMBL" id="SUI69891.1"/>
    </source>
</evidence>
<dbReference type="Gene3D" id="3.30.70.2660">
    <property type="match status" value="1"/>
</dbReference>
<dbReference type="RefSeq" id="WP_115389668.1">
    <property type="nucleotide sequence ID" value="NZ_CAXORA010000004.1"/>
</dbReference>
<name>A0A379ZWU6_9GAMM</name>
<reference evidence="2 3" key="1">
    <citation type="submission" date="2018-06" db="EMBL/GenBank/DDBJ databases">
        <authorList>
            <consortium name="Pathogen Informatics"/>
            <person name="Doyle S."/>
        </authorList>
    </citation>
    <scope>NUCLEOTIDE SEQUENCE [LARGE SCALE GENOMIC DNA]</scope>
    <source>
        <strain evidence="2 3">NCTC10738</strain>
    </source>
</reference>
<keyword evidence="1" id="KW-0051">Antiviral defense</keyword>
<dbReference type="GO" id="GO:0043571">
    <property type="term" value="P:maintenance of CRISPR repeat elements"/>
    <property type="evidence" value="ECO:0007669"/>
    <property type="project" value="InterPro"/>
</dbReference>
<accession>A0A379ZWU6</accession>
<dbReference type="Pfam" id="PF09704">
    <property type="entry name" value="Cas_Cas5d"/>
    <property type="match status" value="1"/>
</dbReference>
<dbReference type="Proteomes" id="UP000254069">
    <property type="component" value="Unassembled WGS sequence"/>
</dbReference>
<sequence length="243" mass="27805">MEYLVMRLYGPMASWGDIAIGESRHSHYGPTKAAVMGLVAATLGLKREQEAQHLALNRGYQLATEVQAGQLLRDYHTVQAPDKVGKFQYRTRRDELILGRDRLGTVLSTREYRTDACALVALKANDNAPYSLQQLMDAITRPVFVPYLGRKACVLAAPMEPQLIQAKGVADAFRQYQPLVALNLPRDTHARDYFWEGKLQDYDAEGDWESQVMQLVLHDQLRCRQRWQFEPRCVYHLHLSEES</sequence>
<dbReference type="InterPro" id="IPR021124">
    <property type="entry name" value="CRISPR-assoc_prot_Cas5"/>
</dbReference>
<proteinExistence type="predicted"/>
<gene>
    <name evidence="2" type="ORF">NCTC10738_02122</name>
</gene>
<keyword evidence="3" id="KW-1185">Reference proteome</keyword>
<dbReference type="NCBIfam" id="TIGR02593">
    <property type="entry name" value="CRISPR_cas5"/>
    <property type="match status" value="1"/>
</dbReference>
<dbReference type="EMBL" id="UGYO01000001">
    <property type="protein sequence ID" value="SUI69891.1"/>
    <property type="molecule type" value="Genomic_DNA"/>
</dbReference>
<evidence type="ECO:0000256" key="1">
    <source>
        <dbReference type="ARBA" id="ARBA00023118"/>
    </source>
</evidence>
<dbReference type="InterPro" id="IPR010147">
    <property type="entry name" value="CRISPR-assoc_prot_CasD"/>
</dbReference>
<organism evidence="2 3">
    <name type="scientific">Shewanella algae</name>
    <dbReference type="NCBI Taxonomy" id="38313"/>
    <lineage>
        <taxon>Bacteria</taxon>
        <taxon>Pseudomonadati</taxon>
        <taxon>Pseudomonadota</taxon>
        <taxon>Gammaproteobacteria</taxon>
        <taxon>Alteromonadales</taxon>
        <taxon>Shewanellaceae</taxon>
        <taxon>Shewanella</taxon>
    </lineage>
</organism>
<dbReference type="InterPro" id="IPR013422">
    <property type="entry name" value="CRISPR-assoc_prot_Cas5_N"/>
</dbReference>
<dbReference type="AlphaFoldDB" id="A0A379ZWU6"/>
<protein>
    <submittedName>
        <fullName evidence="2">CRISPR-associated protein Cas5/CasD, subtype I-E/ECOLI</fullName>
    </submittedName>
</protein>
<dbReference type="GO" id="GO:0003723">
    <property type="term" value="F:RNA binding"/>
    <property type="evidence" value="ECO:0007669"/>
    <property type="project" value="InterPro"/>
</dbReference>